<gene>
    <name evidence="2" type="ORF">MB27_29890</name>
</gene>
<dbReference type="InterPro" id="IPR053137">
    <property type="entry name" value="NLR-like"/>
</dbReference>
<feature type="domain" description="DUF7779" evidence="1">
    <location>
        <begin position="355"/>
        <end position="441"/>
    </location>
</feature>
<organism evidence="2 3">
    <name type="scientific">Actinoplanes utahensis</name>
    <dbReference type="NCBI Taxonomy" id="1869"/>
    <lineage>
        <taxon>Bacteria</taxon>
        <taxon>Bacillati</taxon>
        <taxon>Actinomycetota</taxon>
        <taxon>Actinomycetes</taxon>
        <taxon>Micromonosporales</taxon>
        <taxon>Micromonosporaceae</taxon>
        <taxon>Actinoplanes</taxon>
    </lineage>
</organism>
<dbReference type="Pfam" id="PF13424">
    <property type="entry name" value="TPR_12"/>
    <property type="match status" value="1"/>
</dbReference>
<dbReference type="Pfam" id="PF25000">
    <property type="entry name" value="DUF7779"/>
    <property type="match status" value="1"/>
</dbReference>
<dbReference type="EMBL" id="JRTT01000049">
    <property type="protein sequence ID" value="KHD74241.1"/>
    <property type="molecule type" value="Genomic_DNA"/>
</dbReference>
<evidence type="ECO:0000313" key="2">
    <source>
        <dbReference type="EMBL" id="KHD74241.1"/>
    </source>
</evidence>
<dbReference type="SUPFAM" id="SSF48452">
    <property type="entry name" value="TPR-like"/>
    <property type="match status" value="2"/>
</dbReference>
<dbReference type="Gene3D" id="3.40.50.300">
    <property type="entry name" value="P-loop containing nucleotide triphosphate hydrolases"/>
    <property type="match status" value="1"/>
</dbReference>
<dbReference type="STRING" id="1869.MB27_29890"/>
<name>A0A0A6UFK6_ACTUT</name>
<dbReference type="InterPro" id="IPR011990">
    <property type="entry name" value="TPR-like_helical_dom_sf"/>
</dbReference>
<keyword evidence="3" id="KW-1185">Reference proteome</keyword>
<dbReference type="SUPFAM" id="SSF52540">
    <property type="entry name" value="P-loop containing nucleoside triphosphate hydrolases"/>
    <property type="match status" value="1"/>
</dbReference>
<dbReference type="AlphaFoldDB" id="A0A0A6UFK6"/>
<dbReference type="NCBIfam" id="NF040586">
    <property type="entry name" value="FxSxx_TPR"/>
    <property type="match status" value="1"/>
</dbReference>
<dbReference type="InterPro" id="IPR027417">
    <property type="entry name" value="P-loop_NTPase"/>
</dbReference>
<dbReference type="Proteomes" id="UP000054537">
    <property type="component" value="Unassembled WGS sequence"/>
</dbReference>
<dbReference type="Gene3D" id="1.25.40.10">
    <property type="entry name" value="Tetratricopeptide repeat domain"/>
    <property type="match status" value="2"/>
</dbReference>
<reference evidence="2 3" key="1">
    <citation type="submission" date="2014-10" db="EMBL/GenBank/DDBJ databases">
        <title>Draft genome sequence of Actinoplanes utahensis NRRL 12052.</title>
        <authorList>
            <person name="Velasco-Bucheli B."/>
            <person name="del Cerro C."/>
            <person name="Hormigo D."/>
            <person name="Garcia J.L."/>
            <person name="Acebal C."/>
            <person name="Arroyo M."/>
            <person name="de la Mata I."/>
        </authorList>
    </citation>
    <scope>NUCLEOTIDE SEQUENCE [LARGE SCALE GENOMIC DNA]</scope>
    <source>
        <strain evidence="2 3">NRRL 12052</strain>
    </source>
</reference>
<dbReference type="PANTHER" id="PTHR46082:SF6">
    <property type="entry name" value="AAA+ ATPASE DOMAIN-CONTAINING PROTEIN-RELATED"/>
    <property type="match status" value="1"/>
</dbReference>
<sequence>MPESDFLTELRDLFRAAGKPSARRISQGIRSRDMPDTVSHETINALLRGSTLPRWSKVESVIRILAEWDVRRPNPDTEVRRFFDLWNEDVAGVHSVVPSVGPDTPAVPSAGLLSSMPPRNAYFTGRTDLLDEMEQLISARPWSPVVLHGLAGIGKTSLAREYAHRHRDRYGVVWWIPAEQPSQARAALAALGERLDLPTGRDMRQTVAAVLGRLERGGPRWLLVFDSAGSPGGMAELLPAAGGDVLVTTRDSAWSEHGRDLHVDVFHRSDSIAFLQRRGQFSFHDADQVADRLGDLPLALEQVAAMQAATGSPVTELMRRLDEGAVASPPPETSWTYPEPVVRVFRDALARIRADSPAAAQLLALLSCLNPESVSLVLLRSADPGVIAAPLSRTLANEDQLEAAVRLLRDSGLVTVLDHGQRIWVHRLVQLIVRDSLSDHDRQQAYHNARWLLAGADPGNPDAPINWEMHAQIGPHLAAAGLIEDHDPRVRQVVLDQARYLYVSGDFEASRRLNEQARAAWTDPYERADDQVATAVAQLGDALEALGRYREAADLALSLHRQFKDSPSNSRMAQRAAGQLAHLWRVRGRYAEALALERKRVETAERDGDSPIEALGAMAASARTLGDFHGASDTDRRLVQLLTEEQGPDAEPTLSYRSNLAWDLYGLGRYREALDLAREVLPRLRVRLGNRHPTALFAGRTVAVCLRKLGDVNEALQQSQEVFRNSRSYLGPDHHRTLAAAMTYANALRAAATAGAGDRPPDLSLAFNVALTTVNVYRRQFGEQNPLTLAAAVDQAVILRAMGERARARRTGESAYLMLREQLGDMHPYTFAAAVGLANDRAAARETAEAARLLDDMIASAVEAGFADHPDVLLATVNRTLVTDPADEPALLQARRAAAIGALRQQLGAEHPQVAAAVHGGRAECDIEPHV</sequence>
<comment type="caution">
    <text evidence="2">The sequence shown here is derived from an EMBL/GenBank/DDBJ whole genome shotgun (WGS) entry which is preliminary data.</text>
</comment>
<evidence type="ECO:0000313" key="3">
    <source>
        <dbReference type="Proteomes" id="UP000054537"/>
    </source>
</evidence>
<dbReference type="InterPro" id="IPR056681">
    <property type="entry name" value="DUF7779"/>
</dbReference>
<evidence type="ECO:0000259" key="1">
    <source>
        <dbReference type="Pfam" id="PF25000"/>
    </source>
</evidence>
<protein>
    <recommendedName>
        <fullName evidence="1">DUF7779 domain-containing protein</fullName>
    </recommendedName>
</protein>
<dbReference type="OrthoDB" id="580767at2"/>
<dbReference type="RefSeq" id="WP_043529991.1">
    <property type="nucleotide sequence ID" value="NZ_BAABKU010000049.1"/>
</dbReference>
<proteinExistence type="predicted"/>
<accession>A0A0A6UFK6</accession>
<dbReference type="PANTHER" id="PTHR46082">
    <property type="entry name" value="ATP/GTP-BINDING PROTEIN-RELATED"/>
    <property type="match status" value="1"/>
</dbReference>
<dbReference type="eggNOG" id="COG0457">
    <property type="taxonomic scope" value="Bacteria"/>
</dbReference>